<keyword evidence="8" id="KW-1185">Reference proteome</keyword>
<evidence type="ECO:0000313" key="9">
    <source>
        <dbReference type="WBParaSite" id="GPUH_0000260201-mRNA-1"/>
    </source>
</evidence>
<evidence type="ECO:0000313" key="7">
    <source>
        <dbReference type="EMBL" id="VDK35337.1"/>
    </source>
</evidence>
<evidence type="ECO:0000256" key="4">
    <source>
        <dbReference type="ARBA" id="ARBA00023157"/>
    </source>
</evidence>
<sequence>MRNIAENLRCQLERTYQLKLASQKSNSSEIFVPECNLTDGSYATCHRSTGYCWCVTRLGKPLPNTSRRYGSPNCHSLQS</sequence>
<dbReference type="InterPro" id="IPR051950">
    <property type="entry name" value="Dev_reg/Prot_inhib"/>
</dbReference>
<dbReference type="SMART" id="SM00211">
    <property type="entry name" value="TY"/>
    <property type="match status" value="1"/>
</dbReference>
<proteinExistence type="predicted"/>
<evidence type="ECO:0000256" key="5">
    <source>
        <dbReference type="PROSITE-ProRule" id="PRU00500"/>
    </source>
</evidence>
<name>A0A183D1K6_9BILA</name>
<dbReference type="SUPFAM" id="SSF57610">
    <property type="entry name" value="Thyroglobulin type-1 domain"/>
    <property type="match status" value="1"/>
</dbReference>
<dbReference type="Gene3D" id="4.10.800.10">
    <property type="entry name" value="Thyroglobulin type-1"/>
    <property type="match status" value="1"/>
</dbReference>
<accession>A0A183D1K6</accession>
<dbReference type="WBParaSite" id="GPUH_0000260201-mRNA-1">
    <property type="protein sequence ID" value="GPUH_0000260201-mRNA-1"/>
    <property type="gene ID" value="GPUH_0000260201"/>
</dbReference>
<evidence type="ECO:0000259" key="6">
    <source>
        <dbReference type="PROSITE" id="PS51162"/>
    </source>
</evidence>
<keyword evidence="2" id="KW-0964">Secreted</keyword>
<comment type="caution">
    <text evidence="5">Lacks conserved residue(s) required for the propagation of feature annotation.</text>
</comment>
<reference evidence="9" key="1">
    <citation type="submission" date="2016-06" db="UniProtKB">
        <authorList>
            <consortium name="WormBaseParasite"/>
        </authorList>
    </citation>
    <scope>IDENTIFICATION</scope>
</reference>
<dbReference type="Pfam" id="PF00086">
    <property type="entry name" value="Thyroglobulin_1"/>
    <property type="match status" value="1"/>
</dbReference>
<keyword evidence="4 5" id="KW-1015">Disulfide bond</keyword>
<gene>
    <name evidence="7" type="ORF">GPUH_LOCUS2597</name>
</gene>
<feature type="domain" description="Thyroglobulin type-1" evidence="6">
    <location>
        <begin position="7"/>
        <end position="74"/>
    </location>
</feature>
<dbReference type="PANTHER" id="PTHR12352:SF3">
    <property type="entry name" value="NIDOGEN-2"/>
    <property type="match status" value="1"/>
</dbReference>
<dbReference type="GO" id="GO:0005615">
    <property type="term" value="C:extracellular space"/>
    <property type="evidence" value="ECO:0007669"/>
    <property type="project" value="TreeGrafter"/>
</dbReference>
<evidence type="ECO:0000256" key="1">
    <source>
        <dbReference type="ARBA" id="ARBA00004613"/>
    </source>
</evidence>
<dbReference type="EMBL" id="UYRT01004011">
    <property type="protein sequence ID" value="VDK35337.1"/>
    <property type="molecule type" value="Genomic_DNA"/>
</dbReference>
<reference evidence="7 8" key="2">
    <citation type="submission" date="2018-11" db="EMBL/GenBank/DDBJ databases">
        <authorList>
            <consortium name="Pathogen Informatics"/>
        </authorList>
    </citation>
    <scope>NUCLEOTIDE SEQUENCE [LARGE SCALE GENOMIC DNA]</scope>
</reference>
<feature type="disulfide bond" evidence="5">
    <location>
        <begin position="54"/>
        <end position="74"/>
    </location>
</feature>
<evidence type="ECO:0000313" key="8">
    <source>
        <dbReference type="Proteomes" id="UP000271098"/>
    </source>
</evidence>
<dbReference type="OrthoDB" id="5986054at2759"/>
<comment type="subcellular location">
    <subcellularLocation>
        <location evidence="1">Secreted</location>
    </subcellularLocation>
</comment>
<dbReference type="InterPro" id="IPR036857">
    <property type="entry name" value="Thyroglobulin_1_sf"/>
</dbReference>
<evidence type="ECO:0000256" key="3">
    <source>
        <dbReference type="ARBA" id="ARBA00022737"/>
    </source>
</evidence>
<organism evidence="9">
    <name type="scientific">Gongylonema pulchrum</name>
    <dbReference type="NCBI Taxonomy" id="637853"/>
    <lineage>
        <taxon>Eukaryota</taxon>
        <taxon>Metazoa</taxon>
        <taxon>Ecdysozoa</taxon>
        <taxon>Nematoda</taxon>
        <taxon>Chromadorea</taxon>
        <taxon>Rhabditida</taxon>
        <taxon>Spirurina</taxon>
        <taxon>Spiruromorpha</taxon>
        <taxon>Spiruroidea</taxon>
        <taxon>Gongylonematidae</taxon>
        <taxon>Gongylonema</taxon>
    </lineage>
</organism>
<dbReference type="PROSITE" id="PS51162">
    <property type="entry name" value="THYROGLOBULIN_1_2"/>
    <property type="match status" value="1"/>
</dbReference>
<keyword evidence="3" id="KW-0677">Repeat</keyword>
<dbReference type="CDD" id="cd00191">
    <property type="entry name" value="TY"/>
    <property type="match status" value="1"/>
</dbReference>
<evidence type="ECO:0000256" key="2">
    <source>
        <dbReference type="ARBA" id="ARBA00022525"/>
    </source>
</evidence>
<protein>
    <submittedName>
        <fullName evidence="9">Thyroglobulin type-1 domain-containing protein</fullName>
    </submittedName>
</protein>
<dbReference type="Proteomes" id="UP000271098">
    <property type="component" value="Unassembled WGS sequence"/>
</dbReference>
<dbReference type="PANTHER" id="PTHR12352">
    <property type="entry name" value="SECRETED MODULAR CALCIUM-BINDING PROTEIN"/>
    <property type="match status" value="1"/>
</dbReference>
<dbReference type="InterPro" id="IPR000716">
    <property type="entry name" value="Thyroglobulin_1"/>
</dbReference>
<dbReference type="AlphaFoldDB" id="A0A183D1K6"/>